<name>A0A0M4NI45_9GAMM</name>
<feature type="coiled-coil region" evidence="6">
    <location>
        <begin position="317"/>
        <end position="383"/>
    </location>
</feature>
<dbReference type="InterPro" id="IPR051906">
    <property type="entry name" value="TolC-like"/>
</dbReference>
<protein>
    <recommendedName>
        <fullName evidence="10">Transporter</fullName>
    </recommendedName>
</protein>
<sequence length="430" mass="48125">MNKILSFSIILLCTSNALAMTQSEFVERLTSTHPFFTQQGLDQQVSQLNYTASTANQDWVLGSSLDSKNQLNNQISSGSISATHNLVDTGADVSITNTWTNATTSDQFLVNYTQPLLKGFGGINDRLSSDLLRIKTEINSLKLKQSEEAFVLSQLFKLLDLSNAQQQLSLAASRLKLADQELKLVKDKFAQSVVDKVDVLLQKDAYQRAYQQHLQAEQDLDLLKQELAITLDMPAKSMMSDYDLYQLYHSNVDDLPKHLKMYTTEMQTAKLEQAVLIRQLNSDKNNTQLQLDLKLGAGYDTDDIWNVGLGLSYPLGNTKAKSALEKTQIELMKSKENAAELLLKLTVKASVLEKKVAHLAKLLSSYQARIEIAKSRAQEEKRRYELGNSPVSFVISAQNNVQEVRSNYAQAALSYQKSVLEFQAAIDQLL</sequence>
<dbReference type="RefSeq" id="WP_053952061.1">
    <property type="nucleotide sequence ID" value="NZ_CP010552.1"/>
</dbReference>
<dbReference type="EMBL" id="CP010552">
    <property type="protein sequence ID" value="ALE53070.1"/>
    <property type="molecule type" value="Genomic_DNA"/>
</dbReference>
<dbReference type="PANTHER" id="PTHR30026">
    <property type="entry name" value="OUTER MEMBRANE PROTEIN TOLC"/>
    <property type="match status" value="1"/>
</dbReference>
<dbReference type="SUPFAM" id="SSF56954">
    <property type="entry name" value="Outer membrane efflux proteins (OEP)"/>
    <property type="match status" value="1"/>
</dbReference>
<dbReference type="GO" id="GO:0009279">
    <property type="term" value="C:cell outer membrane"/>
    <property type="evidence" value="ECO:0007669"/>
    <property type="project" value="UniProtKB-SubCell"/>
</dbReference>
<evidence type="ECO:0000256" key="4">
    <source>
        <dbReference type="ARBA" id="ARBA00023136"/>
    </source>
</evidence>
<organism evidence="8 9">
    <name type="scientific">Candidatus Thioglobus autotrophicus</name>
    <dbReference type="NCBI Taxonomy" id="1705394"/>
    <lineage>
        <taxon>Bacteria</taxon>
        <taxon>Pseudomonadati</taxon>
        <taxon>Pseudomonadota</taxon>
        <taxon>Gammaproteobacteria</taxon>
        <taxon>Candidatus Pseudothioglobaceae</taxon>
        <taxon>Candidatus Thioglobus</taxon>
    </lineage>
</organism>
<dbReference type="GO" id="GO:0015562">
    <property type="term" value="F:efflux transmembrane transporter activity"/>
    <property type="evidence" value="ECO:0007669"/>
    <property type="project" value="InterPro"/>
</dbReference>
<keyword evidence="3" id="KW-0812">Transmembrane</keyword>
<keyword evidence="6" id="KW-0175">Coiled coil</keyword>
<evidence type="ECO:0000256" key="5">
    <source>
        <dbReference type="ARBA" id="ARBA00023237"/>
    </source>
</evidence>
<dbReference type="STRING" id="1705394.SP60_07620"/>
<evidence type="ECO:0008006" key="10">
    <source>
        <dbReference type="Google" id="ProtNLM"/>
    </source>
</evidence>
<dbReference type="Gene3D" id="1.20.1600.10">
    <property type="entry name" value="Outer membrane efflux proteins (OEP)"/>
    <property type="match status" value="1"/>
</dbReference>
<keyword evidence="4" id="KW-0472">Membrane</keyword>
<evidence type="ECO:0000313" key="9">
    <source>
        <dbReference type="Proteomes" id="UP000058020"/>
    </source>
</evidence>
<dbReference type="GO" id="GO:1990281">
    <property type="term" value="C:efflux pump complex"/>
    <property type="evidence" value="ECO:0007669"/>
    <property type="project" value="TreeGrafter"/>
</dbReference>
<feature type="chain" id="PRO_5005798971" description="Transporter" evidence="7">
    <location>
        <begin position="20"/>
        <end position="430"/>
    </location>
</feature>
<keyword evidence="7" id="KW-0732">Signal</keyword>
<dbReference type="AlphaFoldDB" id="A0A0M4NI45"/>
<evidence type="ECO:0000256" key="7">
    <source>
        <dbReference type="SAM" id="SignalP"/>
    </source>
</evidence>
<evidence type="ECO:0000256" key="2">
    <source>
        <dbReference type="ARBA" id="ARBA00022452"/>
    </source>
</evidence>
<dbReference type="Proteomes" id="UP000058020">
    <property type="component" value="Chromosome"/>
</dbReference>
<feature type="coiled-coil region" evidence="6">
    <location>
        <begin position="124"/>
        <end position="181"/>
    </location>
</feature>
<reference evidence="8 9" key="1">
    <citation type="journal article" date="2015" name="Genome Announc.">
        <title>Genome Sequence of 'Candidatus Thioglobus autotrophica' Strain EF1, a Chemoautotroph from the SUP05 Clade of Marine Gammaproteobacteria.</title>
        <authorList>
            <person name="Shah V."/>
            <person name="Morris R.M."/>
        </authorList>
    </citation>
    <scope>NUCLEOTIDE SEQUENCE [LARGE SCALE GENOMIC DNA]</scope>
    <source>
        <strain evidence="8 9">EF1</strain>
    </source>
</reference>
<proteinExistence type="predicted"/>
<keyword evidence="9" id="KW-1185">Reference proteome</keyword>
<evidence type="ECO:0000313" key="8">
    <source>
        <dbReference type="EMBL" id="ALE53070.1"/>
    </source>
</evidence>
<dbReference type="PANTHER" id="PTHR30026:SF20">
    <property type="entry name" value="OUTER MEMBRANE PROTEIN TOLC"/>
    <property type="match status" value="1"/>
</dbReference>
<comment type="subcellular location">
    <subcellularLocation>
        <location evidence="1">Cell outer membrane</location>
    </subcellularLocation>
</comment>
<dbReference type="OrthoDB" id="9771559at2"/>
<evidence type="ECO:0000256" key="1">
    <source>
        <dbReference type="ARBA" id="ARBA00004442"/>
    </source>
</evidence>
<evidence type="ECO:0000256" key="6">
    <source>
        <dbReference type="SAM" id="Coils"/>
    </source>
</evidence>
<dbReference type="GO" id="GO:0015288">
    <property type="term" value="F:porin activity"/>
    <property type="evidence" value="ECO:0007669"/>
    <property type="project" value="TreeGrafter"/>
</dbReference>
<gene>
    <name evidence="8" type="ORF">SP60_07620</name>
</gene>
<accession>A0A0M4NI45</accession>
<feature type="signal peptide" evidence="7">
    <location>
        <begin position="1"/>
        <end position="19"/>
    </location>
</feature>
<evidence type="ECO:0000256" key="3">
    <source>
        <dbReference type="ARBA" id="ARBA00022692"/>
    </source>
</evidence>
<keyword evidence="5" id="KW-0998">Cell outer membrane</keyword>
<keyword evidence="2" id="KW-1134">Transmembrane beta strand</keyword>
<dbReference type="KEGG" id="tho:SP60_07620"/>